<dbReference type="PANTHER" id="PTHR13817">
    <property type="entry name" value="TITIN"/>
    <property type="match status" value="1"/>
</dbReference>
<keyword evidence="5" id="KW-0732">Signal</keyword>
<dbReference type="Proteomes" id="UP001521150">
    <property type="component" value="Unassembled WGS sequence"/>
</dbReference>
<keyword evidence="2" id="KW-0326">Glycosidase</keyword>
<feature type="region of interest" description="Disordered" evidence="4">
    <location>
        <begin position="493"/>
        <end position="516"/>
    </location>
</feature>
<keyword evidence="8" id="KW-1185">Reference proteome</keyword>
<keyword evidence="2" id="KW-0378">Hydrolase</keyword>
<dbReference type="SMART" id="SM00060">
    <property type="entry name" value="FN3"/>
    <property type="match status" value="2"/>
</dbReference>
<feature type="chain" id="PRO_5045052467" evidence="5">
    <location>
        <begin position="27"/>
        <end position="698"/>
    </location>
</feature>
<dbReference type="EMBL" id="JAJVCN010000002">
    <property type="protein sequence ID" value="MCE7006635.1"/>
    <property type="molecule type" value="Genomic_DNA"/>
</dbReference>
<keyword evidence="3" id="KW-0624">Polysaccharide degradation</keyword>
<feature type="domain" description="Fibronectin type-III" evidence="6">
    <location>
        <begin position="501"/>
        <end position="596"/>
    </location>
</feature>
<evidence type="ECO:0000256" key="3">
    <source>
        <dbReference type="ARBA" id="ARBA00023326"/>
    </source>
</evidence>
<sequence length="698" mass="72310">MLKRSRPFALVTVLVVGALVAALTGAATPLPAGQFALSGHWVFNSVLQVVFHIDGATTNIDAHADVNGEPGSQVVQSDTHGYVVGPSVITRFDKATLTTLESISPPANELPVFIEVVGGPYLVYRNAGKVVRLSDPPTIVTIGGAVGTPIVTTDGTMWLHRQDVGQICTIAKNADRIGGCAVSVPPGHPGAMTIVDDKPAFVDMFAGTLHVIDGGKLGAGVPIGVPLSPSARPATTEVGGKIAILDPQKQTLILADTKNPPEKALTVALPVGDYDGPMSTGDVVVLVDRQSGNVLTYTPDGARKDTKPIKQKGGTPRLARGEDNRVYVEDADGTQVVVVARDGAVRDVSTAERPAPPDTKADRPNAGGSSDIQVQAPVPPRQTTTNTPRPPTTTPPPVPAGRPGVPLSVTASAGNGSATVNWGAAPDNRADITAYQVTWRASTGQTGAMTVGAGARRATVNGLTNGVSYVITVAATNRIGTGAGASAAAVTPRAPVSPADAPTNARANFDENDRPTRDVTVTWGQPALNGGTLVHYQVTATGLGTRQVTGTSTTYSQVQATSVITFTIRAITRTSDGQLTGAPATAVHRDNQAPPPGGGTPRIQISQGTASSTDNCHRPNCFWVNTRLTGFQPNTTYRLTLRSRANTGGVVTESARTNASGTLQYNELNYDVPGQTVWVTTQGPNGQVKSNEITWRAG</sequence>
<feature type="compositionally biased region" description="Pro residues" evidence="4">
    <location>
        <begin position="388"/>
        <end position="400"/>
    </location>
</feature>
<feature type="domain" description="Fibronectin type-III" evidence="6">
    <location>
        <begin position="403"/>
        <end position="497"/>
    </location>
</feature>
<name>A0ABS8ZFR9_9PSEU</name>
<dbReference type="InterPro" id="IPR050964">
    <property type="entry name" value="Striated_Muscle_Regulatory"/>
</dbReference>
<feature type="region of interest" description="Disordered" evidence="4">
    <location>
        <begin position="298"/>
        <end position="323"/>
    </location>
</feature>
<dbReference type="RefSeq" id="WP_233728088.1">
    <property type="nucleotide sequence ID" value="NZ_JAJVCN010000002.1"/>
</dbReference>
<dbReference type="InterPro" id="IPR003961">
    <property type="entry name" value="FN3_dom"/>
</dbReference>
<evidence type="ECO:0000313" key="8">
    <source>
        <dbReference type="Proteomes" id="UP001521150"/>
    </source>
</evidence>
<keyword evidence="3" id="KW-0119">Carbohydrate metabolism</keyword>
<accession>A0ABS8ZFR9</accession>
<evidence type="ECO:0000256" key="2">
    <source>
        <dbReference type="ARBA" id="ARBA00023295"/>
    </source>
</evidence>
<comment type="caution">
    <text evidence="7">The sequence shown here is derived from an EMBL/GenBank/DDBJ whole genome shotgun (WGS) entry which is preliminary data.</text>
</comment>
<feature type="region of interest" description="Disordered" evidence="4">
    <location>
        <begin position="345"/>
        <end position="412"/>
    </location>
</feature>
<dbReference type="InterPro" id="IPR013783">
    <property type="entry name" value="Ig-like_fold"/>
</dbReference>
<dbReference type="CDD" id="cd00063">
    <property type="entry name" value="FN3"/>
    <property type="match status" value="1"/>
</dbReference>
<feature type="signal peptide" evidence="5">
    <location>
        <begin position="1"/>
        <end position="26"/>
    </location>
</feature>
<reference evidence="7 8" key="1">
    <citation type="submission" date="2021-12" db="EMBL/GenBank/DDBJ databases">
        <title>Genome sequence of Kibdelosporangium philippinense ATCC 49844.</title>
        <authorList>
            <person name="Fedorov E.A."/>
            <person name="Omeragic M."/>
            <person name="Shalygina K.F."/>
            <person name="Maclea K.S."/>
        </authorList>
    </citation>
    <scope>NUCLEOTIDE SEQUENCE [LARGE SCALE GENOMIC DNA]</scope>
    <source>
        <strain evidence="7 8">ATCC 49844</strain>
    </source>
</reference>
<evidence type="ECO:0000256" key="1">
    <source>
        <dbReference type="ARBA" id="ARBA00022737"/>
    </source>
</evidence>
<protein>
    <submittedName>
        <fullName evidence="7">Fibronectin type III domain-containing protein</fullName>
    </submittedName>
</protein>
<dbReference type="Pfam" id="PF00041">
    <property type="entry name" value="fn3"/>
    <property type="match status" value="1"/>
</dbReference>
<keyword evidence="1" id="KW-0677">Repeat</keyword>
<dbReference type="InterPro" id="IPR036116">
    <property type="entry name" value="FN3_sf"/>
</dbReference>
<dbReference type="SUPFAM" id="SSF49265">
    <property type="entry name" value="Fibronectin type III"/>
    <property type="match status" value="1"/>
</dbReference>
<proteinExistence type="predicted"/>
<organism evidence="7 8">
    <name type="scientific">Kibdelosporangium philippinense</name>
    <dbReference type="NCBI Taxonomy" id="211113"/>
    <lineage>
        <taxon>Bacteria</taxon>
        <taxon>Bacillati</taxon>
        <taxon>Actinomycetota</taxon>
        <taxon>Actinomycetes</taxon>
        <taxon>Pseudonocardiales</taxon>
        <taxon>Pseudonocardiaceae</taxon>
        <taxon>Kibdelosporangium</taxon>
    </lineage>
</organism>
<dbReference type="PANTHER" id="PTHR13817:SF166">
    <property type="entry name" value="NEURONAL IGCAM-RELATED"/>
    <property type="match status" value="1"/>
</dbReference>
<evidence type="ECO:0000256" key="4">
    <source>
        <dbReference type="SAM" id="MobiDB-lite"/>
    </source>
</evidence>
<dbReference type="Gene3D" id="2.60.40.10">
    <property type="entry name" value="Immunoglobulins"/>
    <property type="match status" value="1"/>
</dbReference>
<gene>
    <name evidence="7" type="ORF">LWC34_27960</name>
</gene>
<dbReference type="PROSITE" id="PS50853">
    <property type="entry name" value="FN3"/>
    <property type="match status" value="2"/>
</dbReference>
<evidence type="ECO:0000313" key="7">
    <source>
        <dbReference type="EMBL" id="MCE7006635.1"/>
    </source>
</evidence>
<evidence type="ECO:0000259" key="6">
    <source>
        <dbReference type="PROSITE" id="PS50853"/>
    </source>
</evidence>
<evidence type="ECO:0000256" key="5">
    <source>
        <dbReference type="SAM" id="SignalP"/>
    </source>
</evidence>